<dbReference type="EMBL" id="KN831792">
    <property type="protein sequence ID" value="KIM38286.1"/>
    <property type="molecule type" value="Genomic_DNA"/>
</dbReference>
<name>A0A0C3C3X7_HEBCY</name>
<dbReference type="HOGENOM" id="CLU_2413497_0_0_1"/>
<organism evidence="1 2">
    <name type="scientific">Hebeloma cylindrosporum</name>
    <dbReference type="NCBI Taxonomy" id="76867"/>
    <lineage>
        <taxon>Eukaryota</taxon>
        <taxon>Fungi</taxon>
        <taxon>Dikarya</taxon>
        <taxon>Basidiomycota</taxon>
        <taxon>Agaricomycotina</taxon>
        <taxon>Agaricomycetes</taxon>
        <taxon>Agaricomycetidae</taxon>
        <taxon>Agaricales</taxon>
        <taxon>Agaricineae</taxon>
        <taxon>Hymenogastraceae</taxon>
        <taxon>Hebeloma</taxon>
    </lineage>
</organism>
<evidence type="ECO:0000313" key="2">
    <source>
        <dbReference type="Proteomes" id="UP000053424"/>
    </source>
</evidence>
<dbReference type="Proteomes" id="UP000053424">
    <property type="component" value="Unassembled WGS sequence"/>
</dbReference>
<evidence type="ECO:0000313" key="1">
    <source>
        <dbReference type="EMBL" id="KIM38286.1"/>
    </source>
</evidence>
<reference evidence="2" key="2">
    <citation type="submission" date="2015-01" db="EMBL/GenBank/DDBJ databases">
        <title>Evolutionary Origins and Diversification of the Mycorrhizal Mutualists.</title>
        <authorList>
            <consortium name="DOE Joint Genome Institute"/>
            <consortium name="Mycorrhizal Genomics Consortium"/>
            <person name="Kohler A."/>
            <person name="Kuo A."/>
            <person name="Nagy L.G."/>
            <person name="Floudas D."/>
            <person name="Copeland A."/>
            <person name="Barry K.W."/>
            <person name="Cichocki N."/>
            <person name="Veneault-Fourrey C."/>
            <person name="LaButti K."/>
            <person name="Lindquist E.A."/>
            <person name="Lipzen A."/>
            <person name="Lundell T."/>
            <person name="Morin E."/>
            <person name="Murat C."/>
            <person name="Riley R."/>
            <person name="Ohm R."/>
            <person name="Sun H."/>
            <person name="Tunlid A."/>
            <person name="Henrissat B."/>
            <person name="Grigoriev I.V."/>
            <person name="Hibbett D.S."/>
            <person name="Martin F."/>
        </authorList>
    </citation>
    <scope>NUCLEOTIDE SEQUENCE [LARGE SCALE GENOMIC DNA]</scope>
    <source>
        <strain evidence="2">h7</strain>
    </source>
</reference>
<gene>
    <name evidence="1" type="ORF">M413DRAFT_249124</name>
</gene>
<accession>A0A0C3C3X7</accession>
<keyword evidence="2" id="KW-1185">Reference proteome</keyword>
<reference evidence="1 2" key="1">
    <citation type="submission" date="2014-04" db="EMBL/GenBank/DDBJ databases">
        <authorList>
            <consortium name="DOE Joint Genome Institute"/>
            <person name="Kuo A."/>
            <person name="Gay G."/>
            <person name="Dore J."/>
            <person name="Kohler A."/>
            <person name="Nagy L.G."/>
            <person name="Floudas D."/>
            <person name="Copeland A."/>
            <person name="Barry K.W."/>
            <person name="Cichocki N."/>
            <person name="Veneault-Fourrey C."/>
            <person name="LaButti K."/>
            <person name="Lindquist E.A."/>
            <person name="Lipzen A."/>
            <person name="Lundell T."/>
            <person name="Morin E."/>
            <person name="Murat C."/>
            <person name="Sun H."/>
            <person name="Tunlid A."/>
            <person name="Henrissat B."/>
            <person name="Grigoriev I.V."/>
            <person name="Hibbett D.S."/>
            <person name="Martin F."/>
            <person name="Nordberg H.P."/>
            <person name="Cantor M.N."/>
            <person name="Hua S.X."/>
        </authorList>
    </citation>
    <scope>NUCLEOTIDE SEQUENCE [LARGE SCALE GENOMIC DNA]</scope>
    <source>
        <strain evidence="2">h7</strain>
    </source>
</reference>
<proteinExistence type="predicted"/>
<protein>
    <submittedName>
        <fullName evidence="1">Uncharacterized protein</fullName>
    </submittedName>
</protein>
<sequence length="92" mass="10823">MESGASPILRQSNMTLQLRNALPLEILGEYFMRSYPIHTYRVNIGHSYFHPDPSRHSLNPTRLRFFSSSSRLLTWAKGFQIVRITYCLQRIH</sequence>
<dbReference type="AlphaFoldDB" id="A0A0C3C3X7"/>